<comment type="caution">
    <text evidence="1">The sequence shown here is derived from an EMBL/GenBank/DDBJ whole genome shotgun (WGS) entry which is preliminary data.</text>
</comment>
<protein>
    <submittedName>
        <fullName evidence="1">Uncharacterized protein</fullName>
    </submittedName>
</protein>
<gene>
    <name evidence="1" type="ORF">Taro_012020</name>
</gene>
<reference evidence="1" key="1">
    <citation type="submission" date="2017-07" db="EMBL/GenBank/DDBJ databases">
        <title>Taro Niue Genome Assembly and Annotation.</title>
        <authorList>
            <person name="Atibalentja N."/>
            <person name="Keating K."/>
            <person name="Fields C.J."/>
        </authorList>
    </citation>
    <scope>NUCLEOTIDE SEQUENCE</scope>
    <source>
        <strain evidence="1">Niue_2</strain>
        <tissue evidence="1">Leaf</tissue>
    </source>
</reference>
<evidence type="ECO:0000313" key="1">
    <source>
        <dbReference type="EMBL" id="MQL79568.1"/>
    </source>
</evidence>
<proteinExistence type="predicted"/>
<dbReference type="EMBL" id="NMUH01000464">
    <property type="protein sequence ID" value="MQL79568.1"/>
    <property type="molecule type" value="Genomic_DNA"/>
</dbReference>
<dbReference type="Proteomes" id="UP000652761">
    <property type="component" value="Unassembled WGS sequence"/>
</dbReference>
<evidence type="ECO:0000313" key="2">
    <source>
        <dbReference type="Proteomes" id="UP000652761"/>
    </source>
</evidence>
<accession>A0A843U7L0</accession>
<dbReference type="AlphaFoldDB" id="A0A843U7L0"/>
<organism evidence="1 2">
    <name type="scientific">Colocasia esculenta</name>
    <name type="common">Wild taro</name>
    <name type="synonym">Arum esculentum</name>
    <dbReference type="NCBI Taxonomy" id="4460"/>
    <lineage>
        <taxon>Eukaryota</taxon>
        <taxon>Viridiplantae</taxon>
        <taxon>Streptophyta</taxon>
        <taxon>Embryophyta</taxon>
        <taxon>Tracheophyta</taxon>
        <taxon>Spermatophyta</taxon>
        <taxon>Magnoliopsida</taxon>
        <taxon>Liliopsida</taxon>
        <taxon>Araceae</taxon>
        <taxon>Aroideae</taxon>
        <taxon>Colocasieae</taxon>
        <taxon>Colocasia</taxon>
    </lineage>
</organism>
<name>A0A843U7L0_COLES</name>
<sequence>MHSPVRTPQKDQFNTNWCLSTARKWLSTDDNRQSKVFLVLRVSVDRPESAVDRTITQKLH</sequence>
<keyword evidence="2" id="KW-1185">Reference proteome</keyword>